<evidence type="ECO:0008006" key="3">
    <source>
        <dbReference type="Google" id="ProtNLM"/>
    </source>
</evidence>
<evidence type="ECO:0000313" key="1">
    <source>
        <dbReference type="EMBL" id="MFC1442109.1"/>
    </source>
</evidence>
<keyword evidence="2" id="KW-1185">Reference proteome</keyword>
<dbReference type="RefSeq" id="WP_380567099.1">
    <property type="nucleotide sequence ID" value="NZ_JBEUKS010000011.1"/>
</dbReference>
<proteinExistence type="predicted"/>
<name>A0ABV6XVZ1_9ACTN</name>
<comment type="caution">
    <text evidence="1">The sequence shown here is derived from an EMBL/GenBank/DDBJ whole genome shotgun (WGS) entry which is preliminary data.</text>
</comment>
<evidence type="ECO:0000313" key="2">
    <source>
        <dbReference type="Proteomes" id="UP001592581"/>
    </source>
</evidence>
<dbReference type="EMBL" id="JBEUKS010000011">
    <property type="protein sequence ID" value="MFC1442109.1"/>
    <property type="molecule type" value="Genomic_DNA"/>
</dbReference>
<protein>
    <recommendedName>
        <fullName evidence="3">Protein phosphatase 2C-like protein</fullName>
    </recommendedName>
</protein>
<dbReference type="Proteomes" id="UP001592581">
    <property type="component" value="Unassembled WGS sequence"/>
</dbReference>
<reference evidence="1 2" key="1">
    <citation type="submission" date="2024-06" db="EMBL/GenBank/DDBJ databases">
        <authorList>
            <person name="Lee S.D."/>
        </authorList>
    </citation>
    <scope>NUCLEOTIDE SEQUENCE [LARGE SCALE GENOMIC DNA]</scope>
    <source>
        <strain evidence="1 2">N1-10</strain>
    </source>
</reference>
<accession>A0ABV6XVZ1</accession>
<gene>
    <name evidence="1" type="ORF">ABUW04_28040</name>
</gene>
<sequence>MLLPKQGSSSAECEDAQAVMPPTDPQAIVSGIPLVAAVSDGASESMLAKDWSRMLADRVAQEAFADRDLLGGPTGSYSRFVTELVDSWEPWLAEYTKQRAEAGRPLRWYEQAKLESGAFATLLAFRIDLPPQGDHASADEMPDTYGPPRAPWGWRAAALGDSCLFQVRDHEVVTRFPVESAQAFGTTPDLLGSRNRDTALVAERTRFTSGDFRRDDDFFLMTDALAAWFLALADGPKHELQSALWTLIELSRTNNQDGFRDWVSRMRADGTLHNDDVTFVHIDILE</sequence>
<organism evidence="1 2">
    <name type="scientific">Streptacidiphilus jeojiensis</name>
    <dbReference type="NCBI Taxonomy" id="3229225"/>
    <lineage>
        <taxon>Bacteria</taxon>
        <taxon>Bacillati</taxon>
        <taxon>Actinomycetota</taxon>
        <taxon>Actinomycetes</taxon>
        <taxon>Kitasatosporales</taxon>
        <taxon>Streptomycetaceae</taxon>
        <taxon>Streptacidiphilus</taxon>
    </lineage>
</organism>